<dbReference type="OrthoDB" id="3788488at2"/>
<gene>
    <name evidence="3" type="ORF">S2091_4232</name>
</gene>
<reference evidence="3 4" key="1">
    <citation type="submission" date="2018-02" db="EMBL/GenBank/DDBJ databases">
        <title>Solimicrobium silvestre gen. nov., sp. nov., isolated from alpine forest soil.</title>
        <authorList>
            <person name="Margesin R."/>
            <person name="Albuquerque L."/>
            <person name="Zhang D.-C."/>
            <person name="Froufe H.J.C."/>
            <person name="Severino R."/>
            <person name="Roxo I."/>
            <person name="Egas C."/>
            <person name="Da Costa M.S."/>
        </authorList>
    </citation>
    <scope>NUCLEOTIDE SEQUENCE [LARGE SCALE GENOMIC DNA]</scope>
    <source>
        <strain evidence="3 4">S20-91</strain>
    </source>
</reference>
<feature type="region of interest" description="Disordered" evidence="1">
    <location>
        <begin position="123"/>
        <end position="155"/>
    </location>
</feature>
<keyword evidence="4" id="KW-1185">Reference proteome</keyword>
<dbReference type="SUPFAM" id="SSF88874">
    <property type="entry name" value="Receptor-binding domain of short tail fibre protein gp12"/>
    <property type="match status" value="1"/>
</dbReference>
<evidence type="ECO:0000313" key="4">
    <source>
        <dbReference type="Proteomes" id="UP000237839"/>
    </source>
</evidence>
<feature type="domain" description="Phage tail collar" evidence="2">
    <location>
        <begin position="19"/>
        <end position="54"/>
    </location>
</feature>
<evidence type="ECO:0000313" key="3">
    <source>
        <dbReference type="EMBL" id="PRC91044.1"/>
    </source>
</evidence>
<sequence>MADTSFPIGTIVSIFGADPNNPPEGWLPCIGGTFSSDQYEQLSILLGGTTLPNFAGMTLIGAGTNSANVAWPTSNTKGATNQNSDGTYGASTHQLSLAEIPPHQHNGVGDSTQNGWPYGFDSAGNNNRGLSGTDTDNGFYPSGWAGGQGTTASSPGTTNSFKLMQPSYALYFYIYAGTSDESTVSGKDVDHV</sequence>
<feature type="compositionally biased region" description="Polar residues" evidence="1">
    <location>
        <begin position="123"/>
        <end position="136"/>
    </location>
</feature>
<organism evidence="3 4">
    <name type="scientific">Solimicrobium silvestre</name>
    <dbReference type="NCBI Taxonomy" id="2099400"/>
    <lineage>
        <taxon>Bacteria</taxon>
        <taxon>Pseudomonadati</taxon>
        <taxon>Pseudomonadota</taxon>
        <taxon>Betaproteobacteria</taxon>
        <taxon>Burkholderiales</taxon>
        <taxon>Oxalobacteraceae</taxon>
        <taxon>Solimicrobium</taxon>
    </lineage>
</organism>
<evidence type="ECO:0000256" key="1">
    <source>
        <dbReference type="SAM" id="MobiDB-lite"/>
    </source>
</evidence>
<dbReference type="Proteomes" id="UP000237839">
    <property type="component" value="Unassembled WGS sequence"/>
</dbReference>
<dbReference type="EMBL" id="PUGF01000030">
    <property type="protein sequence ID" value="PRC91044.1"/>
    <property type="molecule type" value="Genomic_DNA"/>
</dbReference>
<name>A0A2S9GTJ9_9BURK</name>
<accession>A0A2S9GTJ9</accession>
<comment type="caution">
    <text evidence="3">The sequence shown here is derived from an EMBL/GenBank/DDBJ whole genome shotgun (WGS) entry which is preliminary data.</text>
</comment>
<dbReference type="RefSeq" id="WP_105533964.1">
    <property type="nucleotide sequence ID" value="NZ_PUGF01000030.1"/>
</dbReference>
<proteinExistence type="predicted"/>
<dbReference type="InterPro" id="IPR037053">
    <property type="entry name" value="Phage_tail_collar_dom_sf"/>
</dbReference>
<dbReference type="Pfam" id="PF07484">
    <property type="entry name" value="Collar"/>
    <property type="match status" value="1"/>
</dbReference>
<dbReference type="Gene3D" id="3.90.1340.10">
    <property type="entry name" value="Phage tail collar domain"/>
    <property type="match status" value="1"/>
</dbReference>
<protein>
    <submittedName>
        <fullName evidence="3">Phage Tail Collar Domain</fullName>
    </submittedName>
</protein>
<evidence type="ECO:0000259" key="2">
    <source>
        <dbReference type="Pfam" id="PF07484"/>
    </source>
</evidence>
<dbReference type="InterPro" id="IPR011083">
    <property type="entry name" value="Phage_tail_collar_dom"/>
</dbReference>
<dbReference type="AlphaFoldDB" id="A0A2S9GTJ9"/>